<proteinExistence type="inferred from homology"/>
<dbReference type="PANTHER" id="PTHR12856">
    <property type="entry name" value="TRANSCRIPTION INITIATION FACTOR IIH-RELATED"/>
    <property type="match status" value="1"/>
</dbReference>
<sequence length="664" mass="73798">MPPSPTATVTYRKKDGTLTISADHKYLFFTPAAPPAASPAVTIPVADITNLQQTPEKSAKVALKVLVKNDDYTFYFTSKDAARKEQETVTDTLRNQIAANKASSAAQFIPPTPEARQQQDAGDTGQSAAMAIAKAVSSKTADDEWYDDNKLIHDIQLQRSLLDANKSLAARFNQALKERPESVSVSQFTSQFWSARLHLLRAHAIEKTQQHGQYNVLPEIRFTRIAGEKEGDPDIKQLNITKEQINLLFKQYPVVKEAYNENVPPLDSKQFWTRFFSSRLLKKLKGEKITSHDPPDSVLDKYVDRREGAAGPAGISHIPHFMDLEGNEQNHSQRKGNRPDQDMRPSSYDKVPILRVLNNLSEKMLAQVAPEDGEAHQPVGMDEETFEQLRLRDLAMDDGDYRVRLNVREQARLGGSGAEEDLSAEAKMYARLDSVKVLDGLRMDLDPSHLGGDGKANLKLDQAIGYHSDDDSDSEEEDDETSQPNGHHTTKKRPQIGSHPALKAATTSILTSIHHRRLAASSDPTALLGLSQTTFDQLTITHNTTTEFLHYFWSLFLSGDATRTSELAQLVATLDRCLDRFEAVAVAAEEERGKKVEGLKRQVAEYERRTGKRRRLDLEGVGGGQEVVERMVKPTVEALRLAGRAYKKALEEQMGEVGPVAAVG</sequence>
<dbReference type="GeneID" id="54472757"/>
<evidence type="ECO:0000256" key="4">
    <source>
        <dbReference type="ARBA" id="ARBA00023015"/>
    </source>
</evidence>
<dbReference type="Pfam" id="PF08567">
    <property type="entry name" value="PH_TFIIH"/>
    <property type="match status" value="1"/>
</dbReference>
<dbReference type="InterPro" id="IPR027079">
    <property type="entry name" value="Tfb1/GTF2H1"/>
</dbReference>
<dbReference type="PROSITE" id="PS50858">
    <property type="entry name" value="BSD"/>
    <property type="match status" value="1"/>
</dbReference>
<dbReference type="InterPro" id="IPR013876">
    <property type="entry name" value="TFIIH_BTF_p62_N"/>
</dbReference>
<evidence type="ECO:0000256" key="2">
    <source>
        <dbReference type="ARBA" id="ARBA00009448"/>
    </source>
</evidence>
<dbReference type="SUPFAM" id="SSF50729">
    <property type="entry name" value="PH domain-like"/>
    <property type="match status" value="1"/>
</dbReference>
<dbReference type="OrthoDB" id="360521at2759"/>
<feature type="domain" description="BSD" evidence="8">
    <location>
        <begin position="232"/>
        <end position="283"/>
    </location>
</feature>
<feature type="compositionally biased region" description="Acidic residues" evidence="7">
    <location>
        <begin position="470"/>
        <end position="481"/>
    </location>
</feature>
<dbReference type="EMBL" id="MU001643">
    <property type="protein sequence ID" value="KAF2478805.1"/>
    <property type="molecule type" value="Genomic_DNA"/>
</dbReference>
<dbReference type="Pfam" id="PF03909">
    <property type="entry name" value="BSD"/>
    <property type="match status" value="2"/>
</dbReference>
<organism evidence="9 10">
    <name type="scientific">Neohortaea acidophila</name>
    <dbReference type="NCBI Taxonomy" id="245834"/>
    <lineage>
        <taxon>Eukaryota</taxon>
        <taxon>Fungi</taxon>
        <taxon>Dikarya</taxon>
        <taxon>Ascomycota</taxon>
        <taxon>Pezizomycotina</taxon>
        <taxon>Dothideomycetes</taxon>
        <taxon>Dothideomycetidae</taxon>
        <taxon>Mycosphaerellales</taxon>
        <taxon>Teratosphaeriaceae</taxon>
        <taxon>Neohortaea</taxon>
    </lineage>
</organism>
<keyword evidence="4" id="KW-0805">Transcription regulation</keyword>
<dbReference type="Gene3D" id="2.30.29.30">
    <property type="entry name" value="Pleckstrin-homology domain (PH domain)/Phosphotyrosine-binding domain (PTB)"/>
    <property type="match status" value="1"/>
</dbReference>
<evidence type="ECO:0000313" key="9">
    <source>
        <dbReference type="EMBL" id="KAF2478805.1"/>
    </source>
</evidence>
<comment type="subcellular location">
    <subcellularLocation>
        <location evidence="1">Nucleus</location>
    </subcellularLocation>
</comment>
<dbReference type="SMART" id="SM00751">
    <property type="entry name" value="BSD"/>
    <property type="match status" value="2"/>
</dbReference>
<accession>A0A6A6PFT1</accession>
<dbReference type="GO" id="GO:0006351">
    <property type="term" value="P:DNA-templated transcription"/>
    <property type="evidence" value="ECO:0007669"/>
    <property type="project" value="InterPro"/>
</dbReference>
<feature type="compositionally biased region" description="Polar residues" evidence="7">
    <location>
        <begin position="115"/>
        <end position="127"/>
    </location>
</feature>
<name>A0A6A6PFT1_9PEZI</name>
<reference evidence="9" key="1">
    <citation type="journal article" date="2020" name="Stud. Mycol.">
        <title>101 Dothideomycetes genomes: a test case for predicting lifestyles and emergence of pathogens.</title>
        <authorList>
            <person name="Haridas S."/>
            <person name="Albert R."/>
            <person name="Binder M."/>
            <person name="Bloem J."/>
            <person name="Labutti K."/>
            <person name="Salamov A."/>
            <person name="Andreopoulos B."/>
            <person name="Baker S."/>
            <person name="Barry K."/>
            <person name="Bills G."/>
            <person name="Bluhm B."/>
            <person name="Cannon C."/>
            <person name="Castanera R."/>
            <person name="Culley D."/>
            <person name="Daum C."/>
            <person name="Ezra D."/>
            <person name="Gonzalez J."/>
            <person name="Henrissat B."/>
            <person name="Kuo A."/>
            <person name="Liang C."/>
            <person name="Lipzen A."/>
            <person name="Lutzoni F."/>
            <person name="Magnuson J."/>
            <person name="Mondo S."/>
            <person name="Nolan M."/>
            <person name="Ohm R."/>
            <person name="Pangilinan J."/>
            <person name="Park H.-J."/>
            <person name="Ramirez L."/>
            <person name="Alfaro M."/>
            <person name="Sun H."/>
            <person name="Tritt A."/>
            <person name="Yoshinaga Y."/>
            <person name="Zwiers L.-H."/>
            <person name="Turgeon B."/>
            <person name="Goodwin S."/>
            <person name="Spatafora J."/>
            <person name="Crous P."/>
            <person name="Grigoriev I."/>
        </authorList>
    </citation>
    <scope>NUCLEOTIDE SEQUENCE</scope>
    <source>
        <strain evidence="9">CBS 113389</strain>
    </source>
</reference>
<dbReference type="Proteomes" id="UP000799767">
    <property type="component" value="Unassembled WGS sequence"/>
</dbReference>
<protein>
    <recommendedName>
        <fullName evidence="8">BSD domain-containing protein</fullName>
    </recommendedName>
</protein>
<keyword evidence="3" id="KW-0677">Repeat</keyword>
<dbReference type="CDD" id="cd13229">
    <property type="entry name" value="PH_TFIIH"/>
    <property type="match status" value="1"/>
</dbReference>
<keyword evidence="5" id="KW-0804">Transcription</keyword>
<keyword evidence="10" id="KW-1185">Reference proteome</keyword>
<evidence type="ECO:0000256" key="5">
    <source>
        <dbReference type="ARBA" id="ARBA00023163"/>
    </source>
</evidence>
<feature type="region of interest" description="Disordered" evidence="7">
    <location>
        <begin position="327"/>
        <end position="348"/>
    </location>
</feature>
<evidence type="ECO:0000259" key="8">
    <source>
        <dbReference type="PROSITE" id="PS50858"/>
    </source>
</evidence>
<evidence type="ECO:0000256" key="6">
    <source>
        <dbReference type="ARBA" id="ARBA00023242"/>
    </source>
</evidence>
<evidence type="ECO:0000313" key="10">
    <source>
        <dbReference type="Proteomes" id="UP000799767"/>
    </source>
</evidence>
<evidence type="ECO:0000256" key="7">
    <source>
        <dbReference type="SAM" id="MobiDB-lite"/>
    </source>
</evidence>
<comment type="similarity">
    <text evidence="2">Belongs to the TFB1 family.</text>
</comment>
<evidence type="ECO:0000256" key="3">
    <source>
        <dbReference type="ARBA" id="ARBA00022737"/>
    </source>
</evidence>
<dbReference type="RefSeq" id="XP_033585375.1">
    <property type="nucleotide sequence ID" value="XM_033731755.1"/>
</dbReference>
<dbReference type="InterPro" id="IPR005607">
    <property type="entry name" value="BSD_dom"/>
</dbReference>
<keyword evidence="6" id="KW-0539">Nucleus</keyword>
<dbReference type="GO" id="GO:0000439">
    <property type="term" value="C:transcription factor TFIIH core complex"/>
    <property type="evidence" value="ECO:0007669"/>
    <property type="project" value="InterPro"/>
</dbReference>
<dbReference type="AlphaFoldDB" id="A0A6A6PFT1"/>
<dbReference type="InterPro" id="IPR011993">
    <property type="entry name" value="PH-like_dom_sf"/>
</dbReference>
<evidence type="ECO:0000256" key="1">
    <source>
        <dbReference type="ARBA" id="ARBA00004123"/>
    </source>
</evidence>
<feature type="region of interest" description="Disordered" evidence="7">
    <location>
        <begin position="102"/>
        <end position="127"/>
    </location>
</feature>
<feature type="region of interest" description="Disordered" evidence="7">
    <location>
        <begin position="465"/>
        <end position="501"/>
    </location>
</feature>
<dbReference type="GO" id="GO:0006289">
    <property type="term" value="P:nucleotide-excision repair"/>
    <property type="evidence" value="ECO:0007669"/>
    <property type="project" value="InterPro"/>
</dbReference>
<gene>
    <name evidence="9" type="ORF">BDY17DRAFT_258243</name>
</gene>